<name>A0AAV3PYC3_LITER</name>
<feature type="compositionally biased region" description="Polar residues" evidence="9">
    <location>
        <begin position="620"/>
        <end position="632"/>
    </location>
</feature>
<sequence length="762" mass="83122">MGIASPTFTTIATSISKGQLHNPILSTSTLVFSNKEELKSCFNSMSQQDYQQHPHHQGMFNFSSNNGFEERTQPQQIQRDNKMVGLEEVEESSGLPGYESAGMLSEMFNFQQGATSATELLENQISQSYRTTIRPPAPPPTGHGVDWYGHLHHGMESVGGVGGGGMGLLGDKTGQNVTINADSAAAMHLFLMNPQPQRSPSPSPSPHQGFHTTTSTVPGGGGGPFAPPSQFSWIQDSTRLGGGGEGQGLSLSLAASSLQHLEAAKHEELMFFNQTGEGSSTNSTHLGFKNLVGHQHLHHQPLLFQFQGGFGSASSSSSLGGTVNLLRNSRYAKIAQELLEEFCSVGTGNYYLNKKNKKLTRQNTNPSSNQSNNNSVGENNNNDNNGGAGASSSSSKDHPPPPLSAADRLEHQRRKVKLLSMLDEVDRRYTHYCEQMQMVVNSFDLVMGFGAAIPYTALAQKAMSRHFRCLKEAITTQLKQSCELLGEKDASSGGLTRGETPRLKMLEQSLRQQRAFHQMGMMQDQEAWRPQRGLPERSVNILRAWLFEHFLHPYPSDADKLLLARQTGLSKNQVSNWFINARVRLWKPMVEEIYQQETKDIEPGEEERENNTNINNNPNAQVSTNNASTVTPSKAAEISATTGKRSDFNEHENDPSFIAINRQQHQAMMINSSSTMSIPIINNITPAALMPPPGRQSLPLHYDSGGSIILGGDFSNSGDGDIGSTLIKFGASSGDVSLTLGLRQSGNMPDKNSFSVRDFGNC</sequence>
<keyword evidence="12" id="KW-1185">Reference proteome</keyword>
<feature type="compositionally biased region" description="Polar residues" evidence="9">
    <location>
        <begin position="229"/>
        <end position="238"/>
    </location>
</feature>
<dbReference type="InterPro" id="IPR006563">
    <property type="entry name" value="POX_dom"/>
</dbReference>
<dbReference type="InterPro" id="IPR009057">
    <property type="entry name" value="Homeodomain-like_sf"/>
</dbReference>
<dbReference type="PANTHER" id="PTHR11850">
    <property type="entry name" value="HOMEOBOX PROTEIN TRANSCRIPTION FACTORS"/>
    <property type="match status" value="1"/>
</dbReference>
<proteinExistence type="inferred from homology"/>
<comment type="subcellular location">
    <subcellularLocation>
        <location evidence="1 8">Nucleus</location>
    </subcellularLocation>
</comment>
<feature type="domain" description="Homeobox" evidence="10">
    <location>
        <begin position="525"/>
        <end position="588"/>
    </location>
</feature>
<keyword evidence="3" id="KW-0805">Transcription regulation</keyword>
<dbReference type="GO" id="GO:0006355">
    <property type="term" value="P:regulation of DNA-templated transcription"/>
    <property type="evidence" value="ECO:0007669"/>
    <property type="project" value="InterPro"/>
</dbReference>
<dbReference type="SUPFAM" id="SSF46689">
    <property type="entry name" value="Homeodomain-like"/>
    <property type="match status" value="1"/>
</dbReference>
<evidence type="ECO:0000256" key="2">
    <source>
        <dbReference type="ARBA" id="ARBA00006454"/>
    </source>
</evidence>
<feature type="compositionally biased region" description="Low complexity" evidence="9">
    <location>
        <begin position="363"/>
        <end position="394"/>
    </location>
</feature>
<dbReference type="PROSITE" id="PS50071">
    <property type="entry name" value="HOMEOBOX_2"/>
    <property type="match status" value="1"/>
</dbReference>
<keyword evidence="7 8" id="KW-0539">Nucleus</keyword>
<evidence type="ECO:0000256" key="5">
    <source>
        <dbReference type="ARBA" id="ARBA00023155"/>
    </source>
</evidence>
<evidence type="ECO:0000256" key="7">
    <source>
        <dbReference type="ARBA" id="ARBA00023242"/>
    </source>
</evidence>
<dbReference type="GO" id="GO:0005634">
    <property type="term" value="C:nucleus"/>
    <property type="evidence" value="ECO:0007669"/>
    <property type="project" value="UniProtKB-SubCell"/>
</dbReference>
<comment type="caution">
    <text evidence="11">The sequence shown here is derived from an EMBL/GenBank/DDBJ whole genome shotgun (WGS) entry which is preliminary data.</text>
</comment>
<evidence type="ECO:0000256" key="6">
    <source>
        <dbReference type="ARBA" id="ARBA00023163"/>
    </source>
</evidence>
<keyword evidence="5 8" id="KW-0371">Homeobox</keyword>
<dbReference type="EMBL" id="BAABME010002945">
    <property type="protein sequence ID" value="GAA0156779.1"/>
    <property type="molecule type" value="Genomic_DNA"/>
</dbReference>
<dbReference type="InterPro" id="IPR008422">
    <property type="entry name" value="KN_HD"/>
</dbReference>
<dbReference type="Gene3D" id="1.10.10.60">
    <property type="entry name" value="Homeodomain-like"/>
    <property type="match status" value="1"/>
</dbReference>
<gene>
    <name evidence="11" type="ORF">LIER_14186</name>
</gene>
<protein>
    <submittedName>
        <fullName evidence="11">Homeodomain transcription factor</fullName>
    </submittedName>
</protein>
<dbReference type="Pfam" id="PF07526">
    <property type="entry name" value="POX"/>
    <property type="match status" value="1"/>
</dbReference>
<reference evidence="11 12" key="1">
    <citation type="submission" date="2024-01" db="EMBL/GenBank/DDBJ databases">
        <title>The complete chloroplast genome sequence of Lithospermum erythrorhizon: insights into the phylogenetic relationship among Boraginaceae species and the maternal lineages of purple gromwells.</title>
        <authorList>
            <person name="Okada T."/>
            <person name="Watanabe K."/>
        </authorList>
    </citation>
    <scope>NUCLEOTIDE SEQUENCE [LARGE SCALE GENOMIC DNA]</scope>
</reference>
<dbReference type="FunFam" id="1.10.10.60:FF:000083">
    <property type="entry name" value="BEL1-like homeodomain protein 4"/>
    <property type="match status" value="1"/>
</dbReference>
<comment type="similarity">
    <text evidence="2">Belongs to the TALE/BELL homeobox family.</text>
</comment>
<evidence type="ECO:0000259" key="10">
    <source>
        <dbReference type="PROSITE" id="PS50071"/>
    </source>
</evidence>
<dbReference type="InterPro" id="IPR001356">
    <property type="entry name" value="HD"/>
</dbReference>
<feature type="region of interest" description="Disordered" evidence="9">
    <location>
        <begin position="193"/>
        <end position="239"/>
    </location>
</feature>
<evidence type="ECO:0000256" key="9">
    <source>
        <dbReference type="SAM" id="MobiDB-lite"/>
    </source>
</evidence>
<feature type="DNA-binding region" description="Homeobox" evidence="8">
    <location>
        <begin position="527"/>
        <end position="589"/>
    </location>
</feature>
<dbReference type="InterPro" id="IPR050224">
    <property type="entry name" value="TALE_homeobox"/>
</dbReference>
<dbReference type="Proteomes" id="UP001454036">
    <property type="component" value="Unassembled WGS sequence"/>
</dbReference>
<accession>A0AAV3PYC3</accession>
<evidence type="ECO:0000256" key="4">
    <source>
        <dbReference type="ARBA" id="ARBA00023125"/>
    </source>
</evidence>
<evidence type="ECO:0000313" key="11">
    <source>
        <dbReference type="EMBL" id="GAA0156779.1"/>
    </source>
</evidence>
<dbReference type="AlphaFoldDB" id="A0AAV3PYC3"/>
<keyword evidence="6" id="KW-0804">Transcription</keyword>
<evidence type="ECO:0000313" key="12">
    <source>
        <dbReference type="Proteomes" id="UP001454036"/>
    </source>
</evidence>
<evidence type="ECO:0000256" key="3">
    <source>
        <dbReference type="ARBA" id="ARBA00023015"/>
    </source>
</evidence>
<organism evidence="11 12">
    <name type="scientific">Lithospermum erythrorhizon</name>
    <name type="common">Purple gromwell</name>
    <name type="synonym">Lithospermum officinale var. erythrorhizon</name>
    <dbReference type="NCBI Taxonomy" id="34254"/>
    <lineage>
        <taxon>Eukaryota</taxon>
        <taxon>Viridiplantae</taxon>
        <taxon>Streptophyta</taxon>
        <taxon>Embryophyta</taxon>
        <taxon>Tracheophyta</taxon>
        <taxon>Spermatophyta</taxon>
        <taxon>Magnoliopsida</taxon>
        <taxon>eudicotyledons</taxon>
        <taxon>Gunneridae</taxon>
        <taxon>Pentapetalae</taxon>
        <taxon>asterids</taxon>
        <taxon>lamiids</taxon>
        <taxon>Boraginales</taxon>
        <taxon>Boraginaceae</taxon>
        <taxon>Boraginoideae</taxon>
        <taxon>Lithospermeae</taxon>
        <taxon>Lithospermum</taxon>
    </lineage>
</organism>
<evidence type="ECO:0000256" key="1">
    <source>
        <dbReference type="ARBA" id="ARBA00004123"/>
    </source>
</evidence>
<feature type="region of interest" description="Disordered" evidence="9">
    <location>
        <begin position="598"/>
        <end position="652"/>
    </location>
</feature>
<dbReference type="CDD" id="cd00086">
    <property type="entry name" value="homeodomain"/>
    <property type="match status" value="1"/>
</dbReference>
<keyword evidence="4 8" id="KW-0238">DNA-binding</keyword>
<dbReference type="SMART" id="SM00574">
    <property type="entry name" value="POX"/>
    <property type="match status" value="1"/>
</dbReference>
<dbReference type="GO" id="GO:0003677">
    <property type="term" value="F:DNA binding"/>
    <property type="evidence" value="ECO:0007669"/>
    <property type="project" value="UniProtKB-UniRule"/>
</dbReference>
<feature type="region of interest" description="Disordered" evidence="9">
    <location>
        <begin position="359"/>
        <end position="410"/>
    </location>
</feature>
<evidence type="ECO:0000256" key="8">
    <source>
        <dbReference type="PROSITE-ProRule" id="PRU00108"/>
    </source>
</evidence>
<dbReference type="Pfam" id="PF05920">
    <property type="entry name" value="Homeobox_KN"/>
    <property type="match status" value="1"/>
</dbReference>
<dbReference type="SMART" id="SM00389">
    <property type="entry name" value="HOX"/>
    <property type="match status" value="1"/>
</dbReference>